<accession>A0A6J5N7S3</accession>
<organism evidence="1">
    <name type="scientific">uncultured Caudovirales phage</name>
    <dbReference type="NCBI Taxonomy" id="2100421"/>
    <lineage>
        <taxon>Viruses</taxon>
        <taxon>Duplodnaviria</taxon>
        <taxon>Heunggongvirae</taxon>
        <taxon>Uroviricota</taxon>
        <taxon>Caudoviricetes</taxon>
        <taxon>Peduoviridae</taxon>
        <taxon>Maltschvirus</taxon>
        <taxon>Maltschvirus maltsch</taxon>
    </lineage>
</organism>
<reference evidence="1" key="1">
    <citation type="submission" date="2020-04" db="EMBL/GenBank/DDBJ databases">
        <authorList>
            <person name="Chiriac C."/>
            <person name="Salcher M."/>
            <person name="Ghai R."/>
            <person name="Kavagutti S V."/>
        </authorList>
    </citation>
    <scope>NUCLEOTIDE SEQUENCE</scope>
</reference>
<proteinExistence type="predicted"/>
<evidence type="ECO:0000313" key="1">
    <source>
        <dbReference type="EMBL" id="CAB4151779.1"/>
    </source>
</evidence>
<sequence length="174" mass="20928">MSEALTRSVVKQILIDFPLLTLEEIEHSFERFVQPKTDWRNITKMELIEPIKKYYQVKQKIRSEIEKINLEDIEKENGIKKANEFYDLSCETYEKSLIEGKWIGDLFMAHILHRKFRNKFNNEEVIQMKNEALKKFHDYQKENSFLYFAYSKERILAGIVMDIAIKNKWQLNGE</sequence>
<gene>
    <name evidence="1" type="ORF">UFOVP597_34</name>
</gene>
<protein>
    <submittedName>
        <fullName evidence="1">Uncharacterized protein</fullName>
    </submittedName>
</protein>
<name>A0A6J5N7S3_9CAUD</name>
<dbReference type="EMBL" id="LR796564">
    <property type="protein sequence ID" value="CAB4151779.1"/>
    <property type="molecule type" value="Genomic_DNA"/>
</dbReference>